<accession>A0ABX0SBV8</accession>
<organism evidence="2 3">
    <name type="scientific">Brooklawnia cerclae</name>
    <dbReference type="NCBI Taxonomy" id="349934"/>
    <lineage>
        <taxon>Bacteria</taxon>
        <taxon>Bacillati</taxon>
        <taxon>Actinomycetota</taxon>
        <taxon>Actinomycetes</taxon>
        <taxon>Propionibacteriales</taxon>
        <taxon>Propionibacteriaceae</taxon>
        <taxon>Brooklawnia</taxon>
    </lineage>
</organism>
<proteinExistence type="predicted"/>
<evidence type="ECO:0000313" key="2">
    <source>
        <dbReference type="EMBL" id="NIH55809.1"/>
    </source>
</evidence>
<reference evidence="2 3" key="1">
    <citation type="submission" date="2020-02" db="EMBL/GenBank/DDBJ databases">
        <title>Sequencing the genomes of 1000 actinobacteria strains.</title>
        <authorList>
            <person name="Klenk H.-P."/>
        </authorList>
    </citation>
    <scope>NUCLEOTIDE SEQUENCE [LARGE SCALE GENOMIC DNA]</scope>
    <source>
        <strain evidence="2 3">DSM 19609</strain>
    </source>
</reference>
<evidence type="ECO:0000313" key="3">
    <source>
        <dbReference type="Proteomes" id="UP000749311"/>
    </source>
</evidence>
<dbReference type="EMBL" id="JAAMOZ010000001">
    <property type="protein sequence ID" value="NIH55809.1"/>
    <property type="molecule type" value="Genomic_DNA"/>
</dbReference>
<dbReference type="Proteomes" id="UP000749311">
    <property type="component" value="Unassembled WGS sequence"/>
</dbReference>
<keyword evidence="1" id="KW-0472">Membrane</keyword>
<sequence>MVGWGVVVAGIAIVAVVLAITLTCLAVARSRRAVRPGTMRLDPLDDAALAAAFARIEQEDLPQRVTAMAAHLTTMVARKVPLRYVRPSARSGIARLGFADGTVVLAQSLEPASLGVLARQCWSGTVQAEAAETRDESVYLDLGWPSGRITVRVLGRDQAD</sequence>
<keyword evidence="1" id="KW-1133">Transmembrane helix</keyword>
<keyword evidence="1" id="KW-0812">Transmembrane</keyword>
<name>A0ABX0SBV8_9ACTN</name>
<keyword evidence="3" id="KW-1185">Reference proteome</keyword>
<evidence type="ECO:0000256" key="1">
    <source>
        <dbReference type="SAM" id="Phobius"/>
    </source>
</evidence>
<gene>
    <name evidence="2" type="ORF">FB473_000454</name>
</gene>
<feature type="transmembrane region" description="Helical" evidence="1">
    <location>
        <begin position="6"/>
        <end position="28"/>
    </location>
</feature>
<dbReference type="RefSeq" id="WP_167164451.1">
    <property type="nucleotide sequence ID" value="NZ_BAAAOO010000002.1"/>
</dbReference>
<comment type="caution">
    <text evidence="2">The sequence shown here is derived from an EMBL/GenBank/DDBJ whole genome shotgun (WGS) entry which is preliminary data.</text>
</comment>
<protein>
    <submittedName>
        <fullName evidence="2">Uncharacterized protein</fullName>
    </submittedName>
</protein>